<name>A0ABU6QJR0_9FABA</name>
<reference evidence="5 6" key="1">
    <citation type="journal article" date="2023" name="Plants (Basel)">
        <title>Bridging the Gap: Combining Genomics and Transcriptomics Approaches to Understand Stylosanthes scabra, an Orphan Legume from the Brazilian Caatinga.</title>
        <authorList>
            <person name="Ferreira-Neto J.R.C."/>
            <person name="da Silva M.D."/>
            <person name="Binneck E."/>
            <person name="de Melo N.F."/>
            <person name="da Silva R.H."/>
            <person name="de Melo A.L.T.M."/>
            <person name="Pandolfi V."/>
            <person name="Bustamante F.O."/>
            <person name="Brasileiro-Vidal A.C."/>
            <person name="Benko-Iseppon A.M."/>
        </authorList>
    </citation>
    <scope>NUCLEOTIDE SEQUENCE [LARGE SCALE GENOMIC DNA]</scope>
    <source>
        <tissue evidence="5">Leaves</tissue>
    </source>
</reference>
<evidence type="ECO:0000256" key="2">
    <source>
        <dbReference type="ARBA" id="ARBA00023157"/>
    </source>
</evidence>
<dbReference type="SUPFAM" id="SSF51110">
    <property type="entry name" value="alpha-D-mannose-specific plant lectins"/>
    <property type="match status" value="1"/>
</dbReference>
<evidence type="ECO:0000313" key="5">
    <source>
        <dbReference type="EMBL" id="MED6111855.1"/>
    </source>
</evidence>
<dbReference type="PROSITE" id="PS50927">
    <property type="entry name" value="BULB_LECTIN"/>
    <property type="match status" value="1"/>
</dbReference>
<dbReference type="Pfam" id="PF01453">
    <property type="entry name" value="B_lectin"/>
    <property type="match status" value="1"/>
</dbReference>
<dbReference type="PANTHER" id="PTHR32444">
    <property type="entry name" value="BULB-TYPE LECTIN DOMAIN-CONTAINING PROTEIN"/>
    <property type="match status" value="1"/>
</dbReference>
<evidence type="ECO:0000259" key="4">
    <source>
        <dbReference type="PROSITE" id="PS50927"/>
    </source>
</evidence>
<keyword evidence="1" id="KW-0732">Signal</keyword>
<keyword evidence="3" id="KW-0325">Glycoprotein</keyword>
<gene>
    <name evidence="5" type="ORF">PIB30_056214</name>
</gene>
<evidence type="ECO:0000256" key="3">
    <source>
        <dbReference type="ARBA" id="ARBA00023180"/>
    </source>
</evidence>
<feature type="domain" description="Bulb-type lectin" evidence="4">
    <location>
        <begin position="1"/>
        <end position="104"/>
    </location>
</feature>
<dbReference type="SMART" id="SM00108">
    <property type="entry name" value="B_lectin"/>
    <property type="match status" value="1"/>
</dbReference>
<evidence type="ECO:0000256" key="1">
    <source>
        <dbReference type="ARBA" id="ARBA00022729"/>
    </source>
</evidence>
<sequence length="104" mass="11578">MAKPHWFPKVEPLNFTPVNNSHKRYLGVWYKNIPIQTVVWVANRNTPINGSSGILRLNTTGGNLVLTQNNDTVVWSTTLLTKVPNSPTAILLDSGNLVVKVKEE</sequence>
<accession>A0ABU6QJR0</accession>
<dbReference type="Proteomes" id="UP001341840">
    <property type="component" value="Unassembled WGS sequence"/>
</dbReference>
<keyword evidence="2" id="KW-1015">Disulfide bond</keyword>
<evidence type="ECO:0000313" key="6">
    <source>
        <dbReference type="Proteomes" id="UP001341840"/>
    </source>
</evidence>
<dbReference type="InterPro" id="IPR001480">
    <property type="entry name" value="Bulb-type_lectin_dom"/>
</dbReference>
<proteinExistence type="predicted"/>
<comment type="caution">
    <text evidence="5">The sequence shown here is derived from an EMBL/GenBank/DDBJ whole genome shotgun (WGS) entry which is preliminary data.</text>
</comment>
<dbReference type="Gene3D" id="2.90.10.10">
    <property type="entry name" value="Bulb-type lectin domain"/>
    <property type="match status" value="1"/>
</dbReference>
<dbReference type="EMBL" id="JASCZI010000447">
    <property type="protein sequence ID" value="MED6111855.1"/>
    <property type="molecule type" value="Genomic_DNA"/>
</dbReference>
<protein>
    <recommendedName>
        <fullName evidence="4">Bulb-type lectin domain-containing protein</fullName>
    </recommendedName>
</protein>
<organism evidence="5 6">
    <name type="scientific">Stylosanthes scabra</name>
    <dbReference type="NCBI Taxonomy" id="79078"/>
    <lineage>
        <taxon>Eukaryota</taxon>
        <taxon>Viridiplantae</taxon>
        <taxon>Streptophyta</taxon>
        <taxon>Embryophyta</taxon>
        <taxon>Tracheophyta</taxon>
        <taxon>Spermatophyta</taxon>
        <taxon>Magnoliopsida</taxon>
        <taxon>eudicotyledons</taxon>
        <taxon>Gunneridae</taxon>
        <taxon>Pentapetalae</taxon>
        <taxon>rosids</taxon>
        <taxon>fabids</taxon>
        <taxon>Fabales</taxon>
        <taxon>Fabaceae</taxon>
        <taxon>Papilionoideae</taxon>
        <taxon>50 kb inversion clade</taxon>
        <taxon>dalbergioids sensu lato</taxon>
        <taxon>Dalbergieae</taxon>
        <taxon>Pterocarpus clade</taxon>
        <taxon>Stylosanthes</taxon>
    </lineage>
</organism>
<dbReference type="InterPro" id="IPR036426">
    <property type="entry name" value="Bulb-type_lectin_dom_sf"/>
</dbReference>
<dbReference type="PANTHER" id="PTHR32444:SF247">
    <property type="entry name" value="OS01G0958200 PROTEIN"/>
    <property type="match status" value="1"/>
</dbReference>
<keyword evidence="6" id="KW-1185">Reference proteome</keyword>